<keyword evidence="1" id="KW-0175">Coiled coil</keyword>
<name>A0A1L9PB38_ASPVE</name>
<organism evidence="2 3">
    <name type="scientific">Aspergillus versicolor CBS 583.65</name>
    <dbReference type="NCBI Taxonomy" id="1036611"/>
    <lineage>
        <taxon>Eukaryota</taxon>
        <taxon>Fungi</taxon>
        <taxon>Dikarya</taxon>
        <taxon>Ascomycota</taxon>
        <taxon>Pezizomycotina</taxon>
        <taxon>Eurotiomycetes</taxon>
        <taxon>Eurotiomycetidae</taxon>
        <taxon>Eurotiales</taxon>
        <taxon>Aspergillaceae</taxon>
        <taxon>Aspergillus</taxon>
        <taxon>Aspergillus subgen. Nidulantes</taxon>
    </lineage>
</organism>
<evidence type="ECO:0000313" key="3">
    <source>
        <dbReference type="Proteomes" id="UP000184073"/>
    </source>
</evidence>
<evidence type="ECO:0000256" key="1">
    <source>
        <dbReference type="SAM" id="Coils"/>
    </source>
</evidence>
<dbReference type="OrthoDB" id="4472639at2759"/>
<gene>
    <name evidence="2" type="ORF">ASPVEDRAFT_80363</name>
</gene>
<feature type="coiled-coil region" evidence="1">
    <location>
        <begin position="38"/>
        <end position="65"/>
    </location>
</feature>
<accession>A0A1L9PB38</accession>
<dbReference type="VEuPathDB" id="FungiDB:ASPVEDRAFT_80363"/>
<dbReference type="EMBL" id="KV878126">
    <property type="protein sequence ID" value="OJI98726.1"/>
    <property type="molecule type" value="Genomic_DNA"/>
</dbReference>
<dbReference type="AlphaFoldDB" id="A0A1L9PB38"/>
<sequence>MEAEFASEPQIDYNEALVQISTNLTNALNTYGSSSAQYQTVLEILKDFLRRIDRLQNQVAQNLDSDTLTVAMGFLEIGK</sequence>
<dbReference type="GeneID" id="63732364"/>
<dbReference type="Proteomes" id="UP000184073">
    <property type="component" value="Unassembled WGS sequence"/>
</dbReference>
<reference evidence="3" key="1">
    <citation type="journal article" date="2017" name="Genome Biol.">
        <title>Comparative genomics reveals high biological diversity and specific adaptations in the industrially and medically important fungal genus Aspergillus.</title>
        <authorList>
            <person name="de Vries R.P."/>
            <person name="Riley R."/>
            <person name="Wiebenga A."/>
            <person name="Aguilar-Osorio G."/>
            <person name="Amillis S."/>
            <person name="Uchima C.A."/>
            <person name="Anderluh G."/>
            <person name="Asadollahi M."/>
            <person name="Askin M."/>
            <person name="Barry K."/>
            <person name="Battaglia E."/>
            <person name="Bayram O."/>
            <person name="Benocci T."/>
            <person name="Braus-Stromeyer S.A."/>
            <person name="Caldana C."/>
            <person name="Canovas D."/>
            <person name="Cerqueira G.C."/>
            <person name="Chen F."/>
            <person name="Chen W."/>
            <person name="Choi C."/>
            <person name="Clum A."/>
            <person name="Dos Santos R.A."/>
            <person name="Damasio A.R."/>
            <person name="Diallinas G."/>
            <person name="Emri T."/>
            <person name="Fekete E."/>
            <person name="Flipphi M."/>
            <person name="Freyberg S."/>
            <person name="Gallo A."/>
            <person name="Gournas C."/>
            <person name="Habgood R."/>
            <person name="Hainaut M."/>
            <person name="Harispe M.L."/>
            <person name="Henrissat B."/>
            <person name="Hilden K.S."/>
            <person name="Hope R."/>
            <person name="Hossain A."/>
            <person name="Karabika E."/>
            <person name="Karaffa L."/>
            <person name="Karanyi Z."/>
            <person name="Krasevec N."/>
            <person name="Kuo A."/>
            <person name="Kusch H."/>
            <person name="LaButti K."/>
            <person name="Lagendijk E.L."/>
            <person name="Lapidus A."/>
            <person name="Levasseur A."/>
            <person name="Lindquist E."/>
            <person name="Lipzen A."/>
            <person name="Logrieco A.F."/>
            <person name="MacCabe A."/>
            <person name="Maekelae M.R."/>
            <person name="Malavazi I."/>
            <person name="Melin P."/>
            <person name="Meyer V."/>
            <person name="Mielnichuk N."/>
            <person name="Miskei M."/>
            <person name="Molnar A.P."/>
            <person name="Mule G."/>
            <person name="Ngan C.Y."/>
            <person name="Orejas M."/>
            <person name="Orosz E."/>
            <person name="Ouedraogo J.P."/>
            <person name="Overkamp K.M."/>
            <person name="Park H.-S."/>
            <person name="Perrone G."/>
            <person name="Piumi F."/>
            <person name="Punt P.J."/>
            <person name="Ram A.F."/>
            <person name="Ramon A."/>
            <person name="Rauscher S."/>
            <person name="Record E."/>
            <person name="Riano-Pachon D.M."/>
            <person name="Robert V."/>
            <person name="Roehrig J."/>
            <person name="Ruller R."/>
            <person name="Salamov A."/>
            <person name="Salih N.S."/>
            <person name="Samson R.A."/>
            <person name="Sandor E."/>
            <person name="Sanguinetti M."/>
            <person name="Schuetze T."/>
            <person name="Sepcic K."/>
            <person name="Shelest E."/>
            <person name="Sherlock G."/>
            <person name="Sophianopoulou V."/>
            <person name="Squina F.M."/>
            <person name="Sun H."/>
            <person name="Susca A."/>
            <person name="Todd R.B."/>
            <person name="Tsang A."/>
            <person name="Unkles S.E."/>
            <person name="van de Wiele N."/>
            <person name="van Rossen-Uffink D."/>
            <person name="Oliveira J.V."/>
            <person name="Vesth T.C."/>
            <person name="Visser J."/>
            <person name="Yu J.-H."/>
            <person name="Zhou M."/>
            <person name="Andersen M.R."/>
            <person name="Archer D.B."/>
            <person name="Baker S.E."/>
            <person name="Benoit I."/>
            <person name="Brakhage A.A."/>
            <person name="Braus G.H."/>
            <person name="Fischer R."/>
            <person name="Frisvad J.C."/>
            <person name="Goldman G.H."/>
            <person name="Houbraken J."/>
            <person name="Oakley B."/>
            <person name="Pocsi I."/>
            <person name="Scazzocchio C."/>
            <person name="Seiboth B."/>
            <person name="vanKuyk P.A."/>
            <person name="Wortman J."/>
            <person name="Dyer P.S."/>
            <person name="Grigoriev I.V."/>
        </authorList>
    </citation>
    <scope>NUCLEOTIDE SEQUENCE [LARGE SCALE GENOMIC DNA]</scope>
    <source>
        <strain evidence="3">CBS 583.65</strain>
    </source>
</reference>
<protein>
    <submittedName>
        <fullName evidence="2">Uncharacterized protein</fullName>
    </submittedName>
</protein>
<keyword evidence="3" id="KW-1185">Reference proteome</keyword>
<dbReference type="RefSeq" id="XP_040664489.1">
    <property type="nucleotide sequence ID" value="XM_040816853.1"/>
</dbReference>
<evidence type="ECO:0000313" key="2">
    <source>
        <dbReference type="EMBL" id="OJI98726.1"/>
    </source>
</evidence>
<proteinExistence type="predicted"/>